<evidence type="ECO:0000313" key="2">
    <source>
        <dbReference type="EMBL" id="TNV73656.1"/>
    </source>
</evidence>
<proteinExistence type="predicted"/>
<accession>A0A8J8SX79</accession>
<keyword evidence="1" id="KW-0472">Membrane</keyword>
<feature type="transmembrane region" description="Helical" evidence="1">
    <location>
        <begin position="12"/>
        <end position="41"/>
    </location>
</feature>
<evidence type="ECO:0000313" key="3">
    <source>
        <dbReference type="Proteomes" id="UP000785679"/>
    </source>
</evidence>
<dbReference type="EMBL" id="RRYP01018393">
    <property type="protein sequence ID" value="TNV73656.1"/>
    <property type="molecule type" value="Genomic_DNA"/>
</dbReference>
<keyword evidence="3" id="KW-1185">Reference proteome</keyword>
<comment type="caution">
    <text evidence="2">The sequence shown here is derived from an EMBL/GenBank/DDBJ whole genome shotgun (WGS) entry which is preliminary data.</text>
</comment>
<gene>
    <name evidence="2" type="ORF">FGO68_gene15321</name>
</gene>
<dbReference type="Proteomes" id="UP000785679">
    <property type="component" value="Unassembled WGS sequence"/>
</dbReference>
<evidence type="ECO:0000256" key="1">
    <source>
        <dbReference type="SAM" id="Phobius"/>
    </source>
</evidence>
<keyword evidence="1" id="KW-1133">Transmembrane helix</keyword>
<organism evidence="2 3">
    <name type="scientific">Halteria grandinella</name>
    <dbReference type="NCBI Taxonomy" id="5974"/>
    <lineage>
        <taxon>Eukaryota</taxon>
        <taxon>Sar</taxon>
        <taxon>Alveolata</taxon>
        <taxon>Ciliophora</taxon>
        <taxon>Intramacronucleata</taxon>
        <taxon>Spirotrichea</taxon>
        <taxon>Stichotrichia</taxon>
        <taxon>Sporadotrichida</taxon>
        <taxon>Halteriidae</taxon>
        <taxon>Halteria</taxon>
    </lineage>
</organism>
<reference evidence="2" key="1">
    <citation type="submission" date="2019-06" db="EMBL/GenBank/DDBJ databases">
        <authorList>
            <person name="Zheng W."/>
        </authorList>
    </citation>
    <scope>NUCLEOTIDE SEQUENCE</scope>
    <source>
        <strain evidence="2">QDHG01</strain>
    </source>
</reference>
<sequence>MASKEMSILVYQYAFLVCLLLIGLLDILLPQLCILILLLLSGIKLTSLQVDDLFGVFFLLLGEGLLGCLLIVIEGAADGCNGICEREEQSEKVSCCLSQHSRHSRGLLCSRLFVVVTLSSAEGAQRQTAPGGDILQHHLRHEKYTSY</sequence>
<keyword evidence="1" id="KW-0812">Transmembrane</keyword>
<name>A0A8J8SX79_HALGN</name>
<dbReference type="AlphaFoldDB" id="A0A8J8SX79"/>
<protein>
    <submittedName>
        <fullName evidence="2">Uncharacterized protein</fullName>
    </submittedName>
</protein>
<feature type="transmembrane region" description="Helical" evidence="1">
    <location>
        <begin position="53"/>
        <end position="73"/>
    </location>
</feature>